<dbReference type="GO" id="GO:0033186">
    <property type="term" value="C:CAF-1 complex"/>
    <property type="evidence" value="ECO:0007669"/>
    <property type="project" value="TreeGrafter"/>
</dbReference>
<dbReference type="GO" id="GO:0005634">
    <property type="term" value="C:nucleus"/>
    <property type="evidence" value="ECO:0007669"/>
    <property type="project" value="UniProtKB-SubCell"/>
</dbReference>
<gene>
    <name evidence="8" type="ORF">M409DRAFT_18769</name>
</gene>
<evidence type="ECO:0000313" key="9">
    <source>
        <dbReference type="Proteomes" id="UP000799537"/>
    </source>
</evidence>
<feature type="region of interest" description="Disordered" evidence="5">
    <location>
        <begin position="225"/>
        <end position="244"/>
    </location>
</feature>
<accession>A0A6A6CZJ8</accession>
<feature type="compositionally biased region" description="Acidic residues" evidence="5">
    <location>
        <begin position="401"/>
        <end position="430"/>
    </location>
</feature>
<dbReference type="RefSeq" id="XP_033671685.1">
    <property type="nucleotide sequence ID" value="XM_033804640.1"/>
</dbReference>
<keyword evidence="9" id="KW-1185">Reference proteome</keyword>
<dbReference type="Proteomes" id="UP000799537">
    <property type="component" value="Unassembled WGS sequence"/>
</dbReference>
<evidence type="ECO:0000256" key="4">
    <source>
        <dbReference type="ARBA" id="ARBA00023242"/>
    </source>
</evidence>
<feature type="region of interest" description="Disordered" evidence="5">
    <location>
        <begin position="390"/>
        <end position="448"/>
    </location>
</feature>
<feature type="compositionally biased region" description="Basic and acidic residues" evidence="5">
    <location>
        <begin position="17"/>
        <end position="28"/>
    </location>
</feature>
<name>A0A6A6CZJ8_ZASCE</name>
<evidence type="ECO:0000256" key="2">
    <source>
        <dbReference type="ARBA" id="ARBA00022763"/>
    </source>
</evidence>
<feature type="compositionally biased region" description="Polar residues" evidence="5">
    <location>
        <begin position="86"/>
        <end position="98"/>
    </location>
</feature>
<dbReference type="Pfam" id="PF12253">
    <property type="entry name" value="CAF1A_dimeriz"/>
    <property type="match status" value="1"/>
</dbReference>
<evidence type="ECO:0000313" key="8">
    <source>
        <dbReference type="EMBL" id="KAF2170796.1"/>
    </source>
</evidence>
<organism evidence="8 9">
    <name type="scientific">Zasmidium cellare ATCC 36951</name>
    <dbReference type="NCBI Taxonomy" id="1080233"/>
    <lineage>
        <taxon>Eukaryota</taxon>
        <taxon>Fungi</taxon>
        <taxon>Dikarya</taxon>
        <taxon>Ascomycota</taxon>
        <taxon>Pezizomycotina</taxon>
        <taxon>Dothideomycetes</taxon>
        <taxon>Dothideomycetidae</taxon>
        <taxon>Mycosphaerellales</taxon>
        <taxon>Mycosphaerellaceae</taxon>
        <taxon>Zasmidium</taxon>
    </lineage>
</organism>
<comment type="subcellular location">
    <subcellularLocation>
        <location evidence="1">Nucleus</location>
    </subcellularLocation>
</comment>
<dbReference type="GO" id="GO:0006334">
    <property type="term" value="P:nucleosome assembly"/>
    <property type="evidence" value="ECO:0007669"/>
    <property type="project" value="TreeGrafter"/>
</dbReference>
<dbReference type="GO" id="GO:0006281">
    <property type="term" value="P:DNA repair"/>
    <property type="evidence" value="ECO:0007669"/>
    <property type="project" value="UniProtKB-KW"/>
</dbReference>
<protein>
    <recommendedName>
        <fullName evidence="10">Chromatin assembly factor 1 subunit A</fullName>
    </recommendedName>
</protein>
<evidence type="ECO:0000256" key="3">
    <source>
        <dbReference type="ARBA" id="ARBA00023204"/>
    </source>
</evidence>
<keyword evidence="2" id="KW-0227">DNA damage</keyword>
<feature type="compositionally biased region" description="Low complexity" evidence="5">
    <location>
        <begin position="64"/>
        <end position="76"/>
    </location>
</feature>
<feature type="domain" description="Chromatin assembly factor 1 subunit A dimerization" evidence="6">
    <location>
        <begin position="360"/>
        <end position="433"/>
    </location>
</feature>
<evidence type="ECO:0000259" key="7">
    <source>
        <dbReference type="Pfam" id="PF21796"/>
    </source>
</evidence>
<dbReference type="GeneID" id="54557912"/>
<proteinExistence type="predicted"/>
<evidence type="ECO:0000256" key="5">
    <source>
        <dbReference type="SAM" id="MobiDB-lite"/>
    </source>
</evidence>
<feature type="domain" description="Chromatin assembly factor 1 subunit Cac1-like C-terminal" evidence="7">
    <location>
        <begin position="588"/>
        <end position="642"/>
    </location>
</feature>
<feature type="region of interest" description="Disordered" evidence="5">
    <location>
        <begin position="1"/>
        <end position="205"/>
    </location>
</feature>
<evidence type="ECO:0008006" key="10">
    <source>
        <dbReference type="Google" id="ProtNLM"/>
    </source>
</evidence>
<dbReference type="InterPro" id="IPR048800">
    <property type="entry name" value="Cac1-like_C"/>
</dbReference>
<dbReference type="OrthoDB" id="79480at2759"/>
<dbReference type="PANTHER" id="PTHR15272:SF0">
    <property type="entry name" value="CHROMATIN ASSEMBLY FACTOR 1 SUBUNIT A"/>
    <property type="match status" value="1"/>
</dbReference>
<reference evidence="8" key="1">
    <citation type="journal article" date="2020" name="Stud. Mycol.">
        <title>101 Dothideomycetes genomes: a test case for predicting lifestyles and emergence of pathogens.</title>
        <authorList>
            <person name="Haridas S."/>
            <person name="Albert R."/>
            <person name="Binder M."/>
            <person name="Bloem J."/>
            <person name="Labutti K."/>
            <person name="Salamov A."/>
            <person name="Andreopoulos B."/>
            <person name="Baker S."/>
            <person name="Barry K."/>
            <person name="Bills G."/>
            <person name="Bluhm B."/>
            <person name="Cannon C."/>
            <person name="Castanera R."/>
            <person name="Culley D."/>
            <person name="Daum C."/>
            <person name="Ezra D."/>
            <person name="Gonzalez J."/>
            <person name="Henrissat B."/>
            <person name="Kuo A."/>
            <person name="Liang C."/>
            <person name="Lipzen A."/>
            <person name="Lutzoni F."/>
            <person name="Magnuson J."/>
            <person name="Mondo S."/>
            <person name="Nolan M."/>
            <person name="Ohm R."/>
            <person name="Pangilinan J."/>
            <person name="Park H.-J."/>
            <person name="Ramirez L."/>
            <person name="Alfaro M."/>
            <person name="Sun H."/>
            <person name="Tritt A."/>
            <person name="Yoshinaga Y."/>
            <person name="Zwiers L.-H."/>
            <person name="Turgeon B."/>
            <person name="Goodwin S."/>
            <person name="Spatafora J."/>
            <person name="Crous P."/>
            <person name="Grigoriev I."/>
        </authorList>
    </citation>
    <scope>NUCLEOTIDE SEQUENCE</scope>
    <source>
        <strain evidence="8">ATCC 36951</strain>
    </source>
</reference>
<dbReference type="Pfam" id="PF21796">
    <property type="entry name" value="Cac1_C"/>
    <property type="match status" value="1"/>
</dbReference>
<evidence type="ECO:0000256" key="1">
    <source>
        <dbReference type="ARBA" id="ARBA00004123"/>
    </source>
</evidence>
<dbReference type="AlphaFoldDB" id="A0A6A6CZJ8"/>
<dbReference type="EMBL" id="ML993584">
    <property type="protein sequence ID" value="KAF2170796.1"/>
    <property type="molecule type" value="Genomic_DNA"/>
</dbReference>
<sequence>MDDIVSSPLEPNYKKRPAPEDGSPDKKPLNLKGNQFMMPTPPDTDNSSNVSPEADANNDEATRAASPAPSSSAMSSVIENTHDTSAESSAPTVGASSSGPPPAKRRKLTPTERLEKQQAKEAKDRAKAEEKARKDEQKRVRDEEKRRKAEELEAKKREKELKEEQKVQEKLKKERSQMRLGAFFQRGPATPAKPDNATTDGDEDAAIRARRRSLSLELYDDVADNIKTPAKGTPPPPSAKKECVKSVSDYQKTFLAFQLQSHCRMPPIAQPASEAAQDAFEQELKDPSLKEKFDLGLIDSYEAPTETKHYFAGHPERGMPDPDIKALIDTIAGTSHQPIDLTGESSTEGALARLHGLSIKHLQFYEDVRPAYCGTYTKIRSPRAVRKVTRNPFTRARPDTDYDYDSEAEWEEPKEDDEELLSDDEDEGDSQADGNEINDFLDDEDDDKNKRKVITSELVPESTGLCWIDSTGRNEQEKELQGMRMGVLLPAFSGTTIDPFSTEYWDSPSYQVPALQVNEKPAAASTPMAPPRVPLQPRLNTNGSIDKKHDLLGAAAGEKGAITSVVAVVQGAKRGPKPAPKTLSKEDMDEFKEAVIGSPIGKLELQKGLKARFPKMTNEVIKETLSSQFAQVGKGKADKRWVFVGES</sequence>
<keyword evidence="4" id="KW-0539">Nucleus</keyword>
<keyword evidence="3" id="KW-0234">DNA repair</keyword>
<evidence type="ECO:0000259" key="6">
    <source>
        <dbReference type="Pfam" id="PF12253"/>
    </source>
</evidence>
<feature type="compositionally biased region" description="Basic and acidic residues" evidence="5">
    <location>
        <begin position="109"/>
        <end position="177"/>
    </location>
</feature>
<dbReference type="PANTHER" id="PTHR15272">
    <property type="entry name" value="CHROMATIN ASSEMBLY FACTOR 1 SUBUNIT A CAF-1 SUBUNIT A"/>
    <property type="match status" value="1"/>
</dbReference>
<dbReference type="InterPro" id="IPR022043">
    <property type="entry name" value="CAF1A_DD"/>
</dbReference>